<dbReference type="Gene3D" id="3.40.50.1820">
    <property type="entry name" value="alpha/beta hydrolase"/>
    <property type="match status" value="1"/>
</dbReference>
<name>A0AAQ4F720_AMBAM</name>
<dbReference type="SUPFAM" id="SSF53474">
    <property type="entry name" value="alpha/beta-Hydrolases"/>
    <property type="match status" value="1"/>
</dbReference>
<comment type="caution">
    <text evidence="6">The sequence shown here is derived from an EMBL/GenBank/DDBJ whole genome shotgun (WGS) entry which is preliminary data.</text>
</comment>
<reference evidence="6 7" key="1">
    <citation type="journal article" date="2023" name="Arcadia Sci">
        <title>De novo assembly of a long-read Amblyomma americanum tick genome.</title>
        <authorList>
            <person name="Chou S."/>
            <person name="Poskanzer K.E."/>
            <person name="Rollins M."/>
            <person name="Thuy-Boun P.S."/>
        </authorList>
    </citation>
    <scope>NUCLEOTIDE SEQUENCE [LARGE SCALE GENOMIC DNA]</scope>
    <source>
        <strain evidence="6">F_SG_1</strain>
        <tissue evidence="6">Salivary glands</tissue>
    </source>
</reference>
<evidence type="ECO:0000256" key="2">
    <source>
        <dbReference type="ARBA" id="ARBA00022487"/>
    </source>
</evidence>
<feature type="domain" description="Carboxylesterase type B" evidence="5">
    <location>
        <begin position="2"/>
        <end position="139"/>
    </location>
</feature>
<dbReference type="Pfam" id="PF00135">
    <property type="entry name" value="COesterase"/>
    <property type="match status" value="1"/>
</dbReference>
<protein>
    <recommendedName>
        <fullName evidence="5">Carboxylesterase type B domain-containing protein</fullName>
    </recommendedName>
</protein>
<evidence type="ECO:0000256" key="4">
    <source>
        <dbReference type="ARBA" id="ARBA00023180"/>
    </source>
</evidence>
<dbReference type="AlphaFoldDB" id="A0AAQ4F720"/>
<organism evidence="6 7">
    <name type="scientific">Amblyomma americanum</name>
    <name type="common">Lone star tick</name>
    <dbReference type="NCBI Taxonomy" id="6943"/>
    <lineage>
        <taxon>Eukaryota</taxon>
        <taxon>Metazoa</taxon>
        <taxon>Ecdysozoa</taxon>
        <taxon>Arthropoda</taxon>
        <taxon>Chelicerata</taxon>
        <taxon>Arachnida</taxon>
        <taxon>Acari</taxon>
        <taxon>Parasitiformes</taxon>
        <taxon>Ixodida</taxon>
        <taxon>Ixodoidea</taxon>
        <taxon>Ixodidae</taxon>
        <taxon>Amblyomminae</taxon>
        <taxon>Amblyomma</taxon>
    </lineage>
</organism>
<evidence type="ECO:0000256" key="3">
    <source>
        <dbReference type="ARBA" id="ARBA00022801"/>
    </source>
</evidence>
<proteinExistence type="inferred from homology"/>
<evidence type="ECO:0000256" key="1">
    <source>
        <dbReference type="ARBA" id="ARBA00005964"/>
    </source>
</evidence>
<dbReference type="Proteomes" id="UP001321473">
    <property type="component" value="Unassembled WGS sequence"/>
</dbReference>
<accession>A0AAQ4F720</accession>
<dbReference type="EMBL" id="JARKHS020006571">
    <property type="protein sequence ID" value="KAK8782515.1"/>
    <property type="molecule type" value="Genomic_DNA"/>
</dbReference>
<dbReference type="PANTHER" id="PTHR43142">
    <property type="entry name" value="CARBOXYLIC ESTER HYDROLASE"/>
    <property type="match status" value="1"/>
</dbReference>
<keyword evidence="3" id="KW-0378">Hydrolase</keyword>
<dbReference type="InterPro" id="IPR029058">
    <property type="entry name" value="AB_hydrolase_fold"/>
</dbReference>
<keyword evidence="4" id="KW-0325">Glycoprotein</keyword>
<evidence type="ECO:0000313" key="6">
    <source>
        <dbReference type="EMBL" id="KAK8782515.1"/>
    </source>
</evidence>
<keyword evidence="2" id="KW-0719">Serine esterase</keyword>
<comment type="similarity">
    <text evidence="1">Belongs to the type-B carboxylesterase/lipase family.</text>
</comment>
<dbReference type="PANTHER" id="PTHR43142:SF1">
    <property type="entry name" value="CARBOXYLIC ESTER HYDROLASE"/>
    <property type="match status" value="1"/>
</dbReference>
<evidence type="ECO:0000313" key="7">
    <source>
        <dbReference type="Proteomes" id="UP001321473"/>
    </source>
</evidence>
<dbReference type="GO" id="GO:0052689">
    <property type="term" value="F:carboxylic ester hydrolase activity"/>
    <property type="evidence" value="ECO:0007669"/>
    <property type="project" value="UniProtKB-KW"/>
</dbReference>
<sequence>MVTTTVGKLEGSTVSVDGVKLSQWLGVPYAESTAGERRFKKPVPLNVSDRSVVVDAVKPRPPCAQWVPGRGVVGNEDCLRLNIWAPADMASGAAMRSLVLAATGDWFQRGTNHVPQWEELAAKAYVFVHEWAHYRYGVFDEYGSQDDDKYPLTYCHDGKVKLNSCSERIRYRATAPNGEKCMITQKCQFLKKCMVHIYQADVDPAEASIMFMPYQSNVSV</sequence>
<evidence type="ECO:0000259" key="5">
    <source>
        <dbReference type="Pfam" id="PF00135"/>
    </source>
</evidence>
<keyword evidence="7" id="KW-1185">Reference proteome</keyword>
<gene>
    <name evidence="6" type="ORF">V5799_016143</name>
</gene>
<dbReference type="InterPro" id="IPR002018">
    <property type="entry name" value="CarbesteraseB"/>
</dbReference>